<keyword evidence="2" id="KW-1185">Reference proteome</keyword>
<reference evidence="3" key="1">
    <citation type="submission" date="2022-11" db="UniProtKB">
        <authorList>
            <consortium name="WormBaseParasite"/>
        </authorList>
    </citation>
    <scope>IDENTIFICATION</scope>
</reference>
<organism evidence="2 3">
    <name type="scientific">Ditylenchus dipsaci</name>
    <dbReference type="NCBI Taxonomy" id="166011"/>
    <lineage>
        <taxon>Eukaryota</taxon>
        <taxon>Metazoa</taxon>
        <taxon>Ecdysozoa</taxon>
        <taxon>Nematoda</taxon>
        <taxon>Chromadorea</taxon>
        <taxon>Rhabditida</taxon>
        <taxon>Tylenchina</taxon>
        <taxon>Tylenchomorpha</taxon>
        <taxon>Sphaerularioidea</taxon>
        <taxon>Anguinidae</taxon>
        <taxon>Anguininae</taxon>
        <taxon>Ditylenchus</taxon>
    </lineage>
</organism>
<name>A0A915ELU4_9BILA</name>
<evidence type="ECO:0000256" key="1">
    <source>
        <dbReference type="SAM" id="MobiDB-lite"/>
    </source>
</evidence>
<proteinExistence type="predicted"/>
<evidence type="ECO:0000313" key="2">
    <source>
        <dbReference type="Proteomes" id="UP000887574"/>
    </source>
</evidence>
<feature type="region of interest" description="Disordered" evidence="1">
    <location>
        <begin position="66"/>
        <end position="111"/>
    </location>
</feature>
<sequence>MIAFIRLGQLVEKLDKAHLEDETQCAKDLVSSLIKHLEKVAFSNGIQIALAGVACLDAHAQPDVDATAQPEVNAQPEAAAQPDAEVSAQPDAEGAAQPDAEAASRPVATPRVRWVHRGRQVRAIALPKRRRARPVQISPFPPTVKYDLLPK</sequence>
<dbReference type="AlphaFoldDB" id="A0A915ELU4"/>
<dbReference type="WBParaSite" id="jg7679">
    <property type="protein sequence ID" value="jg7679"/>
    <property type="gene ID" value="jg7679"/>
</dbReference>
<protein>
    <submittedName>
        <fullName evidence="3">Uncharacterized protein</fullName>
    </submittedName>
</protein>
<feature type="compositionally biased region" description="Low complexity" evidence="1">
    <location>
        <begin position="74"/>
        <end position="103"/>
    </location>
</feature>
<evidence type="ECO:0000313" key="3">
    <source>
        <dbReference type="WBParaSite" id="jg7679"/>
    </source>
</evidence>
<accession>A0A915ELU4</accession>
<dbReference type="Proteomes" id="UP000887574">
    <property type="component" value="Unplaced"/>
</dbReference>